<proteinExistence type="predicted"/>
<dbReference type="SUPFAM" id="SSF55729">
    <property type="entry name" value="Acyl-CoA N-acyltransferases (Nat)"/>
    <property type="match status" value="1"/>
</dbReference>
<protein>
    <recommendedName>
        <fullName evidence="2">N-acetyltransferase domain-containing protein</fullName>
    </recommendedName>
</protein>
<dbReference type="Gene3D" id="3.40.630.30">
    <property type="match status" value="1"/>
</dbReference>
<name>A0A6C0BR43_9ZZZZ</name>
<dbReference type="EMBL" id="MN739226">
    <property type="protein sequence ID" value="QHS94540.1"/>
    <property type="molecule type" value="Genomic_DNA"/>
</dbReference>
<evidence type="ECO:0008006" key="2">
    <source>
        <dbReference type="Google" id="ProtNLM"/>
    </source>
</evidence>
<evidence type="ECO:0000313" key="1">
    <source>
        <dbReference type="EMBL" id="QHS94540.1"/>
    </source>
</evidence>
<organism evidence="1">
    <name type="scientific">viral metagenome</name>
    <dbReference type="NCBI Taxonomy" id="1070528"/>
    <lineage>
        <taxon>unclassified sequences</taxon>
        <taxon>metagenomes</taxon>
        <taxon>organismal metagenomes</taxon>
    </lineage>
</organism>
<sequence length="153" mass="17642">MTSPISEYVTTYKSPDQQGDMYHCMTTFASSYNVNGETIGEFDITGSGFDNSKMVQGDVTYPMGMNIHVEDEYHGRGIARRLMRNVCEKIIEVHPNVRDEQLIYIDTDASNGFWDNVGLTYNRYFESGQMRDLTGQGYEKHITFQRLYAWACR</sequence>
<dbReference type="InterPro" id="IPR016181">
    <property type="entry name" value="Acyl_CoA_acyltransferase"/>
</dbReference>
<dbReference type="AlphaFoldDB" id="A0A6C0BR43"/>
<accession>A0A6C0BR43</accession>
<reference evidence="1" key="1">
    <citation type="journal article" date="2020" name="Nature">
        <title>Giant virus diversity and host interactions through global metagenomics.</title>
        <authorList>
            <person name="Schulz F."/>
            <person name="Roux S."/>
            <person name="Paez-Espino D."/>
            <person name="Jungbluth S."/>
            <person name="Walsh D.A."/>
            <person name="Denef V.J."/>
            <person name="McMahon K.D."/>
            <person name="Konstantinidis K.T."/>
            <person name="Eloe-Fadrosh E.A."/>
            <person name="Kyrpides N.C."/>
            <person name="Woyke T."/>
        </authorList>
    </citation>
    <scope>NUCLEOTIDE SEQUENCE</scope>
    <source>
        <strain evidence="1">GVMAG-M-3300018416-45</strain>
    </source>
</reference>